<sequence length="898" mass="96572">MHRSRDTRRHPGARSADCREAEPKRKAGGESVERKAETATGGETEDSISLTKRGQKSTDALKSRRVHHLPTSLPCCLVPRRVTPLRENPRFSSSSRLCRRSPDRSLCSLSPPLGQERRTHVSPRFFSPVFVFAFVLCCFPSLRFSASFPTLPSPPHWRFAAPPAASRLLASSRAPERLPSLSARHSFPAASVRRPPKISSSAVFVSARPAGGFTDTSASRPLAAPAKASFLPTDRPASSPLGSWCASAPDRRRCEPGRDASAHPCASRASRSHLAAFVHDLCGIAGGPASRAAFPCCSSGSVVPCPRMPRSCSHSPSPRTSASANSAADKHLSSQSEQPPSLMISLSRALTFIHDTLTPTSNTSSSSSPSCPSAGSSASSSASSSSFSSSSSSSSSSSCSSSPPLPPREFASVDAPSASDLPSSQAGRAGRSWGTNACADAPWAPRFSPDSSAASGAPPASSRLSSFYSFLPSWLPAASRSSEKAPSLTKTNPFSVPYRAVDLIALFGRLLFPALLPLYAQVYVHRRPQRGRQAVNLPAAGHGRRTSPAVSVISPTPSCPSSSSSRSPSSPFSSSLSSSFSSVASRLGLRFPWPLADSRRWQRALVRRFAAAFSSLSELLSRPLSLPFFWNTSAPSRASSSPSSEPSEERLGRREFLFSPSADRFFFPASTARTRQLRCTPKVPLPQVGRGPDAWRRFMHSLFAAQSARLLDFPTFSQRLLRLPFSWPPFACFLPAANAYCYRRGVYRHLATTCGVLGALSAELEAEQPHPVALASLFHVLRLRGNDCSLYGPLQSAEGNSGKPLSLDAEAVRLSLLSLCQDAVTETLHTEREEEREVADEEREAEDAEGEADGESGFRRHRRSSVELAAVTLWEAFERKMDTMTLRLQEGNCDVPTA</sequence>
<gene>
    <name evidence="3" type="ORF">TGMAS_226330</name>
</gene>
<comment type="caution">
    <text evidence="3">The sequence shown here is derived from an EMBL/GenBank/DDBJ whole genome shotgun (WGS) entry which is preliminary data.</text>
</comment>
<proteinExistence type="predicted"/>
<feature type="region of interest" description="Disordered" evidence="1">
    <location>
        <begin position="388"/>
        <end position="433"/>
    </location>
</feature>
<feature type="compositionally biased region" description="Basic residues" evidence="1">
    <location>
        <begin position="1"/>
        <end position="12"/>
    </location>
</feature>
<dbReference type="OrthoDB" id="10408045at2759"/>
<feature type="compositionally biased region" description="Low complexity" evidence="1">
    <location>
        <begin position="551"/>
        <end position="571"/>
    </location>
</feature>
<feature type="region of interest" description="Disordered" evidence="1">
    <location>
        <begin position="535"/>
        <end position="571"/>
    </location>
</feature>
<protein>
    <submittedName>
        <fullName evidence="3">Putative transmembrane protein</fullName>
    </submittedName>
</protein>
<keyword evidence="2 3" id="KW-0812">Transmembrane</keyword>
<evidence type="ECO:0000256" key="1">
    <source>
        <dbReference type="SAM" id="MobiDB-lite"/>
    </source>
</evidence>
<evidence type="ECO:0000313" key="4">
    <source>
        <dbReference type="Proteomes" id="UP000028821"/>
    </source>
</evidence>
<feature type="compositionally biased region" description="Low complexity" evidence="1">
    <location>
        <begin position="388"/>
        <end position="402"/>
    </location>
</feature>
<feature type="compositionally biased region" description="Polar residues" evidence="1">
    <location>
        <begin position="47"/>
        <end position="60"/>
    </location>
</feature>
<accession>A0A086QAP4</accession>
<dbReference type="AlphaFoldDB" id="A0A086QAP4"/>
<feature type="compositionally biased region" description="Basic and acidic residues" evidence="1">
    <location>
        <begin position="16"/>
        <end position="37"/>
    </location>
</feature>
<dbReference type="VEuPathDB" id="ToxoDB:TGMAS_226330"/>
<feature type="region of interest" description="Disordered" evidence="1">
    <location>
        <begin position="1"/>
        <end position="65"/>
    </location>
</feature>
<evidence type="ECO:0000313" key="3">
    <source>
        <dbReference type="EMBL" id="KFH09676.1"/>
    </source>
</evidence>
<feature type="region of interest" description="Disordered" evidence="1">
    <location>
        <begin position="308"/>
        <end position="341"/>
    </location>
</feature>
<reference evidence="3 4" key="1">
    <citation type="submission" date="2014-04" db="EMBL/GenBank/DDBJ databases">
        <authorList>
            <person name="Sibley D."/>
            <person name="Venepally P."/>
            <person name="Karamycheva S."/>
            <person name="Hadjithomas M."/>
            <person name="Khan A."/>
            <person name="Brunk B."/>
            <person name="Roos D."/>
            <person name="Caler E."/>
            <person name="Lorenzi H."/>
        </authorList>
    </citation>
    <scope>NUCLEOTIDE SEQUENCE [LARGE SCALE GENOMIC DNA]</scope>
    <source>
        <strain evidence="3 4">MAS</strain>
    </source>
</reference>
<keyword evidence="2" id="KW-1133">Transmembrane helix</keyword>
<feature type="compositionally biased region" description="Polar residues" evidence="1">
    <location>
        <begin position="312"/>
        <end position="326"/>
    </location>
</feature>
<dbReference type="EMBL" id="AEXC02001872">
    <property type="protein sequence ID" value="KFH09676.1"/>
    <property type="molecule type" value="Genomic_DNA"/>
</dbReference>
<feature type="region of interest" description="Disordered" evidence="1">
    <location>
        <begin position="828"/>
        <end position="861"/>
    </location>
</feature>
<organism evidence="3 4">
    <name type="scientific">Toxoplasma gondii MAS</name>
    <dbReference type="NCBI Taxonomy" id="943118"/>
    <lineage>
        <taxon>Eukaryota</taxon>
        <taxon>Sar</taxon>
        <taxon>Alveolata</taxon>
        <taxon>Apicomplexa</taxon>
        <taxon>Conoidasida</taxon>
        <taxon>Coccidia</taxon>
        <taxon>Eucoccidiorida</taxon>
        <taxon>Eimeriorina</taxon>
        <taxon>Sarcocystidae</taxon>
        <taxon>Toxoplasma</taxon>
    </lineage>
</organism>
<evidence type="ECO:0000256" key="2">
    <source>
        <dbReference type="SAM" id="Phobius"/>
    </source>
</evidence>
<keyword evidence="2" id="KW-0472">Membrane</keyword>
<feature type="transmembrane region" description="Helical" evidence="2">
    <location>
        <begin position="125"/>
        <end position="144"/>
    </location>
</feature>
<feature type="compositionally biased region" description="Acidic residues" evidence="1">
    <location>
        <begin position="836"/>
        <end position="854"/>
    </location>
</feature>
<name>A0A086QAP4_TOXGO</name>
<dbReference type="Proteomes" id="UP000028821">
    <property type="component" value="Unassembled WGS sequence"/>
</dbReference>